<feature type="chain" id="PRO_5040448924" evidence="1">
    <location>
        <begin position="18"/>
        <end position="143"/>
    </location>
</feature>
<evidence type="ECO:0000313" key="2">
    <source>
        <dbReference type="EMBL" id="MCE7507022.1"/>
    </source>
</evidence>
<dbReference type="EMBL" id="JAJVKT010000001">
    <property type="protein sequence ID" value="MCE7507022.1"/>
    <property type="molecule type" value="Genomic_DNA"/>
</dbReference>
<dbReference type="InterPro" id="IPR007298">
    <property type="entry name" value="Cu-R_lipoprotein_NlpE"/>
</dbReference>
<reference evidence="2" key="1">
    <citation type="submission" date="2022-01" db="EMBL/GenBank/DDBJ databases">
        <authorList>
            <person name="Karlyshev A.V."/>
            <person name="Jaspars M."/>
        </authorList>
    </citation>
    <scope>NUCLEOTIDE SEQUENCE</scope>
    <source>
        <strain evidence="2">AGSA3-2</strain>
    </source>
</reference>
<dbReference type="KEGG" id="axe:P40_05035"/>
<protein>
    <submittedName>
        <fullName evidence="2">Copper resistance protein NlpE N-terminal domain-containing protein</fullName>
    </submittedName>
</protein>
<sequence length="143" mass="15979">MKKILLTLGLASGLVLAGCSSTPSNPQADKALYSGMLPCADCSGIRTSLTLYSDEKDRPTQYELREEYMDSSRVGHTEVERGQWTYGNKEMDGTAYRTVVLNPESEDVESQLRYLETALNALEMLDINGDRIESELNYTLIKQ</sequence>
<name>A0A9Q3W259_9GAMM</name>
<evidence type="ECO:0000313" key="3">
    <source>
        <dbReference type="Proteomes" id="UP001107961"/>
    </source>
</evidence>
<keyword evidence="3" id="KW-1185">Reference proteome</keyword>
<dbReference type="GeneID" id="94685786"/>
<organism evidence="2 3">
    <name type="scientific">Alloalcanivorax xenomutans</name>
    <dbReference type="NCBI Taxonomy" id="1094342"/>
    <lineage>
        <taxon>Bacteria</taxon>
        <taxon>Pseudomonadati</taxon>
        <taxon>Pseudomonadota</taxon>
        <taxon>Gammaproteobacteria</taxon>
        <taxon>Oceanospirillales</taxon>
        <taxon>Alcanivoracaceae</taxon>
        <taxon>Alloalcanivorax</taxon>
    </lineage>
</organism>
<keyword evidence="1" id="KW-0732">Signal</keyword>
<dbReference type="Pfam" id="PF04170">
    <property type="entry name" value="NlpE"/>
    <property type="match status" value="1"/>
</dbReference>
<accession>A0A9Q3W259</accession>
<comment type="caution">
    <text evidence="2">The sequence shown here is derived from an EMBL/GenBank/DDBJ whole genome shotgun (WGS) entry which is preliminary data.</text>
</comment>
<dbReference type="AlphaFoldDB" id="A0A9Q3W259"/>
<dbReference type="PROSITE" id="PS51257">
    <property type="entry name" value="PROKAR_LIPOPROTEIN"/>
    <property type="match status" value="1"/>
</dbReference>
<feature type="signal peptide" evidence="1">
    <location>
        <begin position="1"/>
        <end position="17"/>
    </location>
</feature>
<dbReference type="RefSeq" id="WP_022996020.1">
    <property type="nucleotide sequence ID" value="NZ_CP012331.1"/>
</dbReference>
<dbReference type="Gene3D" id="2.40.128.640">
    <property type="match status" value="1"/>
</dbReference>
<proteinExistence type="predicted"/>
<gene>
    <name evidence="2" type="ORF">LZG35_00125</name>
</gene>
<dbReference type="Proteomes" id="UP001107961">
    <property type="component" value="Unassembled WGS sequence"/>
</dbReference>
<evidence type="ECO:0000256" key="1">
    <source>
        <dbReference type="SAM" id="SignalP"/>
    </source>
</evidence>